<accession>A0ABD4T596</accession>
<sequence length="84" mass="9374">MGLVLKCHVSAANQADVKAAPWVLLWVVEQYERLEKILADQGYRGNFGADLEAIDGVVLEIARHEGQGFIVEAKRWIVERRGLG</sequence>
<evidence type="ECO:0000313" key="1">
    <source>
        <dbReference type="EMBL" id="MCM1983606.1"/>
    </source>
</evidence>
<dbReference type="Proteomes" id="UP000031561">
    <property type="component" value="Unassembled WGS sequence"/>
</dbReference>
<dbReference type="EMBL" id="JTHE03000066">
    <property type="protein sequence ID" value="MCM1983606.1"/>
    <property type="molecule type" value="Genomic_DNA"/>
</dbReference>
<protein>
    <submittedName>
        <fullName evidence="1">Uncharacterized protein</fullName>
    </submittedName>
</protein>
<evidence type="ECO:0000313" key="2">
    <source>
        <dbReference type="Proteomes" id="UP000031561"/>
    </source>
</evidence>
<proteinExistence type="predicted"/>
<reference evidence="1 2" key="1">
    <citation type="journal article" date="2015" name="Genome Announc.">
        <title>Draft Genome Sequence of Filamentous Marine Cyanobacterium Lyngbya confervoides Strain BDU141951.</title>
        <authorList>
            <person name="Chandrababunaidu M.M."/>
            <person name="Sen D."/>
            <person name="Tripathy S."/>
        </authorList>
    </citation>
    <scope>NUCLEOTIDE SEQUENCE [LARGE SCALE GENOMIC DNA]</scope>
    <source>
        <strain evidence="1 2">BDU141951</strain>
    </source>
</reference>
<gene>
    <name evidence="1" type="ORF">QQ91_0012335</name>
</gene>
<organism evidence="1 2">
    <name type="scientific">Lyngbya confervoides BDU141951</name>
    <dbReference type="NCBI Taxonomy" id="1574623"/>
    <lineage>
        <taxon>Bacteria</taxon>
        <taxon>Bacillati</taxon>
        <taxon>Cyanobacteriota</taxon>
        <taxon>Cyanophyceae</taxon>
        <taxon>Oscillatoriophycideae</taxon>
        <taxon>Oscillatoriales</taxon>
        <taxon>Microcoleaceae</taxon>
        <taxon>Lyngbya</taxon>
    </lineage>
</organism>
<keyword evidence="2" id="KW-1185">Reference proteome</keyword>
<name>A0ABD4T596_9CYAN</name>
<dbReference type="AlphaFoldDB" id="A0ABD4T596"/>
<dbReference type="RefSeq" id="WP_201277452.1">
    <property type="nucleotide sequence ID" value="NZ_JTHE03000066.1"/>
</dbReference>
<comment type="caution">
    <text evidence="1">The sequence shown here is derived from an EMBL/GenBank/DDBJ whole genome shotgun (WGS) entry which is preliminary data.</text>
</comment>